<sequence length="299" mass="33868">MAGAATVRSSVKPRCKPRKEVARSVQKKEAWKEGREMRSRFEETRLDSSCSSEDSSRSGGSWKKGPGLKSSVKAALNSVRVPSISLPVLTMNPPTCAWITPFSEPLYVSFHDEEWGVPVHDDRMLFELLVLSMALAELRWPAILSNRDIFRKLFDNFDPQSVAKFDEKKLITIRTSGSTLLSEQKMCAVVENAKQMLKVIEEFGSFNHYFWSFVNHKPIVNGFRYARQVPVKSPKAENISKDLMQRGFRCVGPTVIYSFMQAAGIVNDHLTSCFRFQGCISSHAKEFKTADNETLRDDK</sequence>
<evidence type="ECO:0000313" key="2">
    <source>
        <dbReference type="Proteomes" id="UP000827976"/>
    </source>
</evidence>
<dbReference type="EC" id="3.2.2.20" evidence="1"/>
<keyword evidence="1" id="KW-0326">Glycosidase</keyword>
<reference evidence="2" key="1">
    <citation type="journal article" date="2022" name="Nat. Commun.">
        <title>Chromosome evolution and the genetic basis of agronomically important traits in greater yam.</title>
        <authorList>
            <person name="Bredeson J.V."/>
            <person name="Lyons J.B."/>
            <person name="Oniyinde I.O."/>
            <person name="Okereke N.R."/>
            <person name="Kolade O."/>
            <person name="Nnabue I."/>
            <person name="Nwadili C.O."/>
            <person name="Hribova E."/>
            <person name="Parker M."/>
            <person name="Nwogha J."/>
            <person name="Shu S."/>
            <person name="Carlson J."/>
            <person name="Kariba R."/>
            <person name="Muthemba S."/>
            <person name="Knop K."/>
            <person name="Barton G.J."/>
            <person name="Sherwood A.V."/>
            <person name="Lopez-Montes A."/>
            <person name="Asiedu R."/>
            <person name="Jamnadass R."/>
            <person name="Muchugi A."/>
            <person name="Goodstein D."/>
            <person name="Egesi C.N."/>
            <person name="Featherston J."/>
            <person name="Asfaw A."/>
            <person name="Simpson G.G."/>
            <person name="Dolezel J."/>
            <person name="Hendre P.S."/>
            <person name="Van Deynze A."/>
            <person name="Kumar P.L."/>
            <person name="Obidiegwu J.E."/>
            <person name="Bhattacharjee R."/>
            <person name="Rokhsar D.S."/>
        </authorList>
    </citation>
    <scope>NUCLEOTIDE SEQUENCE [LARGE SCALE GENOMIC DNA]</scope>
    <source>
        <strain evidence="2">cv. TDa95/00328</strain>
    </source>
</reference>
<proteinExistence type="predicted"/>
<organism evidence="1 2">
    <name type="scientific">Dioscorea alata</name>
    <name type="common">Purple yam</name>
    <dbReference type="NCBI Taxonomy" id="55571"/>
    <lineage>
        <taxon>Eukaryota</taxon>
        <taxon>Viridiplantae</taxon>
        <taxon>Streptophyta</taxon>
        <taxon>Embryophyta</taxon>
        <taxon>Tracheophyta</taxon>
        <taxon>Spermatophyta</taxon>
        <taxon>Magnoliopsida</taxon>
        <taxon>Liliopsida</taxon>
        <taxon>Dioscoreales</taxon>
        <taxon>Dioscoreaceae</taxon>
        <taxon>Dioscorea</taxon>
    </lineage>
</organism>
<comment type="caution">
    <text evidence="1">The sequence shown here is derived from an EMBL/GenBank/DDBJ whole genome shotgun (WGS) entry which is preliminary data.</text>
</comment>
<keyword evidence="2" id="KW-1185">Reference proteome</keyword>
<dbReference type="EMBL" id="CM037029">
    <property type="protein sequence ID" value="KAH7653894.1"/>
    <property type="molecule type" value="Genomic_DNA"/>
</dbReference>
<name>A0ACB7U0U1_DIOAL</name>
<accession>A0ACB7U0U1</accession>
<gene>
    <name evidence="1" type="ORF">IHE45_19G108900</name>
</gene>
<evidence type="ECO:0000313" key="1">
    <source>
        <dbReference type="EMBL" id="KAH7653894.1"/>
    </source>
</evidence>
<protein>
    <submittedName>
        <fullName evidence="1">Methyladenine glycosylase protein</fullName>
        <ecNumber evidence="1">3.2.2.20</ecNumber>
    </submittedName>
</protein>
<keyword evidence="1" id="KW-0378">Hydrolase</keyword>
<dbReference type="Proteomes" id="UP000827976">
    <property type="component" value="Chromosome 19"/>
</dbReference>